<keyword evidence="13" id="KW-1185">Reference proteome</keyword>
<sequence>MDLGPDKGDKPNPRENANFFSILTFWYTWPIFVKGRKREMQVSDLYKTLSSQESKLLGDKIEKIWRNEELKALNLNKKPSITKVLFKMFGAEFVGHAIIGLFGDVGSVLLQPVILGELMDYYIPGQVTKTKTNAYCLALALILCISFYVQVTAPNNLGYMQVGMKMRVACCSLVYRKAIRLSKTALGQTTVGQIVNLVSNDVARFDTFTYMAHYIWTAPLQTLIGSFIMYQEVGFSAVAGVAAILLFIPVQSGVAKMTAKFRSQSTQKTDERVRLMNEIISGIQVVKMYAWEKPFAKLVSVIRRNELKFIRATSCPRAVVFSYIPFSGQLCLFISILSCITFNQSITPRKVFVLVSFFNVLRKSMCGSFTYATAEIAELSVSLKRLNNFLILNEKSAVPIKQIAPFRYSVQQETAAKSGSISIENGNAKWNELSTDYIFKNLNINVKPGSVVAIIGPVGSGKSAILQLLLKELPLAEGDLEVYGDISYASQEPWVFNGTVRQNILFNKPYSEKRYESVINKCSLTRDLQLFTRADMTFVGERGVTLSGGQRARISLARAIYREADIYLLDDPLSAVDTHVARELFQECIRGFLRGKTVILVTHQVQFLKDVDNIIIIENGTIKAQGTFDELQQSGLEFAKMFKTEELKEERLLIKDYRTNGCGAHHLMTYSNEEQRTLGIVSKDVYKTYICGRSNWFYTLVTLMAFVTSQVGVSFGDVFISHCFWDFSHATYIHVYAGILLATITLTIFSNLAFNILCLRSSRKLHYNMFNSILKGTMRFFNLNSTGRILNRFSKDMGAIDDALPNLMLSSIQFVLLFLGIIVVISSANPWFLIPTFILFVLFYCFSSLYLMTSRNVKRLEGVTIHFTATSNADVGLVVTQAIGLIGFIQWATRQCVDTENQMISVERVLEYNHIEHEQSAKSEENKKLPQSWPQNGEIRFVNVDLHYSSTDFPVLKGLSFTIKPLEKVGIVGRTGAGKSSLINALFQLSDTSGSILIDCVDIKGLELEHLRSKISIIPQEPVLFSGTVRRNLDPFGAYTDELLWKSLENVELIGVIKELDLGLDSHVSEGGSNFSVGQRQLICLARAILRNNKILVLDEATANVDPHTDALIQKTIREKFAQCTVLTIAHRLNTVIDSDKILVLNDGCMIEFGNPYSLLQNTSGVFYGMVLQTGSAMANTLFKIAEENFNKITDAEAELHHNSCTNL</sequence>
<dbReference type="Pfam" id="PF00664">
    <property type="entry name" value="ABC_membrane"/>
    <property type="match status" value="2"/>
</dbReference>
<dbReference type="InterPro" id="IPR017871">
    <property type="entry name" value="ABC_transporter-like_CS"/>
</dbReference>
<dbReference type="FunFam" id="3.40.50.300:FF:000163">
    <property type="entry name" value="Multidrug resistance-associated protein member 4"/>
    <property type="match status" value="1"/>
</dbReference>
<evidence type="ECO:0000259" key="10">
    <source>
        <dbReference type="PROSITE" id="PS50893"/>
    </source>
</evidence>
<dbReference type="SMART" id="SM00382">
    <property type="entry name" value="AAA"/>
    <property type="match status" value="2"/>
</dbReference>
<dbReference type="GO" id="GO:0005524">
    <property type="term" value="F:ATP binding"/>
    <property type="evidence" value="ECO:0007669"/>
    <property type="project" value="UniProtKB-KW"/>
</dbReference>
<keyword evidence="8 9" id="KW-0472">Membrane</keyword>
<evidence type="ECO:0000256" key="1">
    <source>
        <dbReference type="ARBA" id="ARBA00004141"/>
    </source>
</evidence>
<feature type="transmembrane region" description="Helical" evidence="9">
    <location>
        <begin position="873"/>
        <end position="892"/>
    </location>
</feature>
<dbReference type="SUPFAM" id="SSF90123">
    <property type="entry name" value="ABC transporter transmembrane region"/>
    <property type="match status" value="2"/>
</dbReference>
<dbReference type="PROSITE" id="PS50929">
    <property type="entry name" value="ABC_TM1F"/>
    <property type="match status" value="2"/>
</dbReference>
<feature type="transmembrane region" description="Helical" evidence="9">
    <location>
        <begin position="696"/>
        <end position="715"/>
    </location>
</feature>
<evidence type="ECO:0000256" key="5">
    <source>
        <dbReference type="ARBA" id="ARBA00022741"/>
    </source>
</evidence>
<protein>
    <submittedName>
        <fullName evidence="12">Uncharacterized protein</fullName>
    </submittedName>
</protein>
<dbReference type="CDD" id="cd03250">
    <property type="entry name" value="ABCC_MRP_domain1"/>
    <property type="match status" value="1"/>
</dbReference>
<name>A0AAN7ZS80_9COLE</name>
<comment type="similarity">
    <text evidence="2">Belongs to the ABC transporter superfamily. ABCC family. Conjugate transporter (TC 3.A.1.208) subfamily.</text>
</comment>
<evidence type="ECO:0000256" key="8">
    <source>
        <dbReference type="ARBA" id="ARBA00023136"/>
    </source>
</evidence>
<evidence type="ECO:0000256" key="2">
    <source>
        <dbReference type="ARBA" id="ARBA00009726"/>
    </source>
</evidence>
<proteinExistence type="inferred from homology"/>
<dbReference type="FunFam" id="3.40.50.300:FF:000482">
    <property type="entry name" value="Multidrug resistance-associated protein member 4"/>
    <property type="match status" value="1"/>
</dbReference>
<dbReference type="Gene3D" id="3.40.50.300">
    <property type="entry name" value="P-loop containing nucleotide triphosphate hydrolases"/>
    <property type="match status" value="2"/>
</dbReference>
<dbReference type="InterPro" id="IPR050173">
    <property type="entry name" value="ABC_transporter_C-like"/>
</dbReference>
<feature type="domain" description="ABC transporter" evidence="10">
    <location>
        <begin position="939"/>
        <end position="1172"/>
    </location>
</feature>
<dbReference type="FunFam" id="1.20.1560.10:FF:000026">
    <property type="entry name" value="Multidrug resistance-associated protein lethal(2)03659"/>
    <property type="match status" value="1"/>
</dbReference>
<feature type="domain" description="ABC transporter" evidence="10">
    <location>
        <begin position="421"/>
        <end position="644"/>
    </location>
</feature>
<dbReference type="PANTHER" id="PTHR24223">
    <property type="entry name" value="ATP-BINDING CASSETTE SUB-FAMILY C"/>
    <property type="match status" value="1"/>
</dbReference>
<reference evidence="12 13" key="1">
    <citation type="journal article" date="2024" name="Insects">
        <title>An Improved Chromosome-Level Genome Assembly of the Firefly Pyrocoelia pectoralis.</title>
        <authorList>
            <person name="Fu X."/>
            <person name="Meyer-Rochow V.B."/>
            <person name="Ballantyne L."/>
            <person name="Zhu X."/>
        </authorList>
    </citation>
    <scope>NUCLEOTIDE SEQUENCE [LARGE SCALE GENOMIC DNA]</scope>
    <source>
        <strain evidence="12">XCY_ONT2</strain>
    </source>
</reference>
<dbReference type="CDD" id="cd18580">
    <property type="entry name" value="ABC_6TM_ABCC_D2"/>
    <property type="match status" value="1"/>
</dbReference>
<keyword evidence="7 9" id="KW-1133">Transmembrane helix</keyword>
<dbReference type="GO" id="GO:0016887">
    <property type="term" value="F:ATP hydrolysis activity"/>
    <property type="evidence" value="ECO:0007669"/>
    <property type="project" value="InterPro"/>
</dbReference>
<dbReference type="PANTHER" id="PTHR24223:SF456">
    <property type="entry name" value="MULTIDRUG RESISTANCE-ASSOCIATED PROTEIN LETHAL(2)03659"/>
    <property type="match status" value="1"/>
</dbReference>
<dbReference type="InterPro" id="IPR027417">
    <property type="entry name" value="P-loop_NTPase"/>
</dbReference>
<dbReference type="Proteomes" id="UP001329430">
    <property type="component" value="Chromosome 3"/>
</dbReference>
<dbReference type="PROSITE" id="PS50893">
    <property type="entry name" value="ABC_TRANSPORTER_2"/>
    <property type="match status" value="2"/>
</dbReference>
<dbReference type="InterPro" id="IPR003593">
    <property type="entry name" value="AAA+_ATPase"/>
</dbReference>
<evidence type="ECO:0000259" key="11">
    <source>
        <dbReference type="PROSITE" id="PS50929"/>
    </source>
</evidence>
<dbReference type="InterPro" id="IPR011527">
    <property type="entry name" value="ABC1_TM_dom"/>
</dbReference>
<feature type="transmembrane region" description="Helical" evidence="9">
    <location>
        <begin position="134"/>
        <end position="157"/>
    </location>
</feature>
<feature type="domain" description="ABC transmembrane type-1" evidence="11">
    <location>
        <begin position="735"/>
        <end position="861"/>
    </location>
</feature>
<keyword evidence="6" id="KW-0067">ATP-binding</keyword>
<evidence type="ECO:0000313" key="13">
    <source>
        <dbReference type="Proteomes" id="UP001329430"/>
    </source>
</evidence>
<feature type="transmembrane region" description="Helical" evidence="9">
    <location>
        <begin position="735"/>
        <end position="759"/>
    </location>
</feature>
<evidence type="ECO:0000256" key="3">
    <source>
        <dbReference type="ARBA" id="ARBA00022448"/>
    </source>
</evidence>
<keyword evidence="4 9" id="KW-0812">Transmembrane</keyword>
<dbReference type="InterPro" id="IPR044726">
    <property type="entry name" value="ABCC_6TM_D2"/>
</dbReference>
<dbReference type="GO" id="GO:0016020">
    <property type="term" value="C:membrane"/>
    <property type="evidence" value="ECO:0007669"/>
    <property type="project" value="UniProtKB-SubCell"/>
</dbReference>
<feature type="transmembrane region" description="Helical" evidence="9">
    <location>
        <begin position="16"/>
        <end position="33"/>
    </location>
</feature>
<accession>A0AAN7ZS80</accession>
<evidence type="ECO:0000256" key="4">
    <source>
        <dbReference type="ARBA" id="ARBA00022692"/>
    </source>
</evidence>
<organism evidence="12 13">
    <name type="scientific">Pyrocoelia pectoralis</name>
    <dbReference type="NCBI Taxonomy" id="417401"/>
    <lineage>
        <taxon>Eukaryota</taxon>
        <taxon>Metazoa</taxon>
        <taxon>Ecdysozoa</taxon>
        <taxon>Arthropoda</taxon>
        <taxon>Hexapoda</taxon>
        <taxon>Insecta</taxon>
        <taxon>Pterygota</taxon>
        <taxon>Neoptera</taxon>
        <taxon>Endopterygota</taxon>
        <taxon>Coleoptera</taxon>
        <taxon>Polyphaga</taxon>
        <taxon>Elateriformia</taxon>
        <taxon>Elateroidea</taxon>
        <taxon>Lampyridae</taxon>
        <taxon>Lampyrinae</taxon>
        <taxon>Pyrocoelia</taxon>
    </lineage>
</organism>
<feature type="transmembrane region" description="Helical" evidence="9">
    <location>
        <begin position="93"/>
        <end position="114"/>
    </location>
</feature>
<dbReference type="Pfam" id="PF00005">
    <property type="entry name" value="ABC_tran"/>
    <property type="match status" value="2"/>
</dbReference>
<dbReference type="CDD" id="cd03244">
    <property type="entry name" value="ABCC_MRP_domain2"/>
    <property type="match status" value="1"/>
</dbReference>
<evidence type="ECO:0000256" key="7">
    <source>
        <dbReference type="ARBA" id="ARBA00022989"/>
    </source>
</evidence>
<dbReference type="InterPro" id="IPR003439">
    <property type="entry name" value="ABC_transporter-like_ATP-bd"/>
</dbReference>
<dbReference type="SUPFAM" id="SSF52540">
    <property type="entry name" value="P-loop containing nucleoside triphosphate hydrolases"/>
    <property type="match status" value="2"/>
</dbReference>
<keyword evidence="5" id="KW-0547">Nucleotide-binding</keyword>
<feature type="transmembrane region" description="Helical" evidence="9">
    <location>
        <begin position="237"/>
        <end position="255"/>
    </location>
</feature>
<dbReference type="EMBL" id="JAVRBK010000003">
    <property type="protein sequence ID" value="KAK5646883.1"/>
    <property type="molecule type" value="Genomic_DNA"/>
</dbReference>
<feature type="domain" description="ABC transmembrane type-1" evidence="11">
    <location>
        <begin position="97"/>
        <end position="365"/>
    </location>
</feature>
<dbReference type="GO" id="GO:0140359">
    <property type="term" value="F:ABC-type transporter activity"/>
    <property type="evidence" value="ECO:0007669"/>
    <property type="project" value="InterPro"/>
</dbReference>
<evidence type="ECO:0000256" key="9">
    <source>
        <dbReference type="SAM" id="Phobius"/>
    </source>
</evidence>
<feature type="transmembrane region" description="Helical" evidence="9">
    <location>
        <begin position="803"/>
        <end position="825"/>
    </location>
</feature>
<evidence type="ECO:0000256" key="6">
    <source>
        <dbReference type="ARBA" id="ARBA00022840"/>
    </source>
</evidence>
<dbReference type="PROSITE" id="PS00211">
    <property type="entry name" value="ABC_TRANSPORTER_1"/>
    <property type="match status" value="2"/>
</dbReference>
<feature type="transmembrane region" description="Helical" evidence="9">
    <location>
        <begin position="831"/>
        <end position="852"/>
    </location>
</feature>
<dbReference type="AlphaFoldDB" id="A0AAN7ZS80"/>
<dbReference type="Gene3D" id="1.20.1560.10">
    <property type="entry name" value="ABC transporter type 1, transmembrane domain"/>
    <property type="match status" value="2"/>
</dbReference>
<comment type="subcellular location">
    <subcellularLocation>
        <location evidence="1">Membrane</location>
        <topology evidence="1">Multi-pass membrane protein</topology>
    </subcellularLocation>
</comment>
<keyword evidence="3" id="KW-0813">Transport</keyword>
<dbReference type="InterPro" id="IPR036640">
    <property type="entry name" value="ABC1_TM_sf"/>
</dbReference>
<comment type="caution">
    <text evidence="12">The sequence shown here is derived from an EMBL/GenBank/DDBJ whole genome shotgun (WGS) entry which is preliminary data.</text>
</comment>
<gene>
    <name evidence="12" type="ORF">RI129_005347</name>
</gene>
<evidence type="ECO:0000313" key="12">
    <source>
        <dbReference type="EMBL" id="KAK5646883.1"/>
    </source>
</evidence>